<evidence type="ECO:0000256" key="2">
    <source>
        <dbReference type="SAM" id="MobiDB-lite"/>
    </source>
</evidence>
<evidence type="ECO:0000313" key="6">
    <source>
        <dbReference type="Proteomes" id="UP000215914"/>
    </source>
</evidence>
<dbReference type="Pfam" id="PF00076">
    <property type="entry name" value="RRM_1"/>
    <property type="match status" value="1"/>
</dbReference>
<dbReference type="InterPro" id="IPR039539">
    <property type="entry name" value="Ras_GTPase_bind_prot"/>
</dbReference>
<dbReference type="InterPro" id="IPR035979">
    <property type="entry name" value="RBD_domain_sf"/>
</dbReference>
<reference evidence="4 6" key="1">
    <citation type="journal article" date="2017" name="Nature">
        <title>The sunflower genome provides insights into oil metabolism, flowering and Asterid evolution.</title>
        <authorList>
            <person name="Badouin H."/>
            <person name="Gouzy J."/>
            <person name="Grassa C.J."/>
            <person name="Murat F."/>
            <person name="Staton S.E."/>
            <person name="Cottret L."/>
            <person name="Lelandais-Briere C."/>
            <person name="Owens G.L."/>
            <person name="Carrere S."/>
            <person name="Mayjonade B."/>
            <person name="Legrand L."/>
            <person name="Gill N."/>
            <person name="Kane N.C."/>
            <person name="Bowers J.E."/>
            <person name="Hubner S."/>
            <person name="Bellec A."/>
            <person name="Berard A."/>
            <person name="Berges H."/>
            <person name="Blanchet N."/>
            <person name="Boniface M.C."/>
            <person name="Brunel D."/>
            <person name="Catrice O."/>
            <person name="Chaidir N."/>
            <person name="Claudel C."/>
            <person name="Donnadieu C."/>
            <person name="Faraut T."/>
            <person name="Fievet G."/>
            <person name="Helmstetter N."/>
            <person name="King M."/>
            <person name="Knapp S.J."/>
            <person name="Lai Z."/>
            <person name="Le Paslier M.C."/>
            <person name="Lippi Y."/>
            <person name="Lorenzon L."/>
            <person name="Mandel J.R."/>
            <person name="Marage G."/>
            <person name="Marchand G."/>
            <person name="Marquand E."/>
            <person name="Bret-Mestries E."/>
            <person name="Morien E."/>
            <person name="Nambeesan S."/>
            <person name="Nguyen T."/>
            <person name="Pegot-Espagnet P."/>
            <person name="Pouilly N."/>
            <person name="Raftis F."/>
            <person name="Sallet E."/>
            <person name="Schiex T."/>
            <person name="Thomas J."/>
            <person name="Vandecasteele C."/>
            <person name="Vares D."/>
            <person name="Vear F."/>
            <person name="Vautrin S."/>
            <person name="Crespi M."/>
            <person name="Mangin B."/>
            <person name="Burke J.M."/>
            <person name="Salse J."/>
            <person name="Munos S."/>
            <person name="Vincourt P."/>
            <person name="Rieseberg L.H."/>
            <person name="Langlade N.B."/>
        </authorList>
    </citation>
    <scope>NUCLEOTIDE SEQUENCE [LARGE SCALE GENOMIC DNA]</scope>
    <source>
        <strain evidence="6">cv. SF193</strain>
        <tissue evidence="4">Leaves</tissue>
    </source>
</reference>
<sequence length="326" mass="36555">MSITTIMDAINAKILSLNYGDFKAEIKSVDAQESLNGGVSVLVTGYMTGMDNIQQQFTQFFFLAPQDKGYFVLNDMFRYMNIDNHHDEDHAPTEDVVASATPEQVSELVPVPENNIPEKVAVLTEESEVEPAVLVENGEVPVVEEDPVPEVVDEVQDSSQLAVESHTKVEEMPKKSYASIVMDMKQNGVSFSSPAPAPRKPQPRKQEQHLKIALPTTVAAEPVASNADAVENTLHEEEGYSVYIKGLPMNATHALLEEEFKKFGPIKPNGIQIRNNRVCFDALVICFSLFFIHPRYSYSSNRDSILVSLNLRCQMRFKRRLRLHRS</sequence>
<feature type="region of interest" description="Disordered" evidence="2">
    <location>
        <begin position="188"/>
        <end position="207"/>
    </location>
</feature>
<name>A0A251SM20_HELAN</name>
<feature type="domain" description="NTF2" evidence="3">
    <location>
        <begin position="1"/>
        <end position="79"/>
    </location>
</feature>
<dbReference type="PANTHER" id="PTHR10693">
    <property type="entry name" value="RAS GTPASE-ACTIVATING PROTEIN-BINDING PROTEIN"/>
    <property type="match status" value="1"/>
</dbReference>
<dbReference type="PANTHER" id="PTHR10693:SF20">
    <property type="entry name" value="AT27578P"/>
    <property type="match status" value="1"/>
</dbReference>
<evidence type="ECO:0000313" key="4">
    <source>
        <dbReference type="EMBL" id="KAF5781592.1"/>
    </source>
</evidence>
<evidence type="ECO:0000256" key="1">
    <source>
        <dbReference type="ARBA" id="ARBA00022884"/>
    </source>
</evidence>
<proteinExistence type="predicted"/>
<evidence type="ECO:0000259" key="3">
    <source>
        <dbReference type="PROSITE" id="PS50177"/>
    </source>
</evidence>
<dbReference type="InterPro" id="IPR002075">
    <property type="entry name" value="NTF2_dom"/>
</dbReference>
<dbReference type="Proteomes" id="UP000215914">
    <property type="component" value="Chromosome 14"/>
</dbReference>
<evidence type="ECO:0000313" key="5">
    <source>
        <dbReference type="EMBL" id="OTF99906.1"/>
    </source>
</evidence>
<dbReference type="GO" id="GO:0005829">
    <property type="term" value="C:cytosol"/>
    <property type="evidence" value="ECO:0000318"/>
    <property type="project" value="GO_Central"/>
</dbReference>
<dbReference type="InterPro" id="IPR018222">
    <property type="entry name" value="Nuclear_transport_factor_2_euk"/>
</dbReference>
<dbReference type="EMBL" id="CM007903">
    <property type="protein sequence ID" value="OTF99906.1"/>
    <property type="molecule type" value="Genomic_DNA"/>
</dbReference>
<dbReference type="STRING" id="4232.A0A251SM20"/>
<dbReference type="FunCoup" id="A0A251SM20">
    <property type="interactions" value="4849"/>
</dbReference>
<dbReference type="SUPFAM" id="SSF54427">
    <property type="entry name" value="NTF2-like"/>
    <property type="match status" value="1"/>
</dbReference>
<dbReference type="InParanoid" id="A0A251SM20"/>
<dbReference type="OMA" id="CGHTEIK"/>
<dbReference type="Gene3D" id="3.10.450.50">
    <property type="match status" value="1"/>
</dbReference>
<dbReference type="CDD" id="cd00780">
    <property type="entry name" value="NTF2"/>
    <property type="match status" value="1"/>
</dbReference>
<dbReference type="InterPro" id="IPR012677">
    <property type="entry name" value="Nucleotide-bd_a/b_plait_sf"/>
</dbReference>
<keyword evidence="1" id="KW-0694">RNA-binding</keyword>
<dbReference type="SUPFAM" id="SSF54928">
    <property type="entry name" value="RNA-binding domain, RBD"/>
    <property type="match status" value="1"/>
</dbReference>
<gene>
    <name evidence="5" type="ORF">HannXRQ_Chr14g0461721</name>
    <name evidence="4" type="ORF">HanXRQr2_Chr11g0485511</name>
</gene>
<dbReference type="CDD" id="cd00590">
    <property type="entry name" value="RRM_SF"/>
    <property type="match status" value="1"/>
</dbReference>
<dbReference type="PROSITE" id="PS50177">
    <property type="entry name" value="NTF2_DOMAIN"/>
    <property type="match status" value="1"/>
</dbReference>
<accession>A0A251SM20</accession>
<dbReference type="GO" id="GO:0003729">
    <property type="term" value="F:mRNA binding"/>
    <property type="evidence" value="ECO:0000318"/>
    <property type="project" value="GO_Central"/>
</dbReference>
<dbReference type="Gene3D" id="3.30.70.330">
    <property type="match status" value="1"/>
</dbReference>
<reference evidence="5" key="2">
    <citation type="submission" date="2017-02" db="EMBL/GenBank/DDBJ databases">
        <title>Sunflower complete genome.</title>
        <authorList>
            <person name="Langlade N."/>
            <person name="Munos S."/>
        </authorList>
    </citation>
    <scope>NUCLEOTIDE SEQUENCE [LARGE SCALE GENOMIC DNA]</scope>
    <source>
        <tissue evidence="5">Leaves</tissue>
    </source>
</reference>
<dbReference type="EMBL" id="MNCJ02000326">
    <property type="protein sequence ID" value="KAF5781592.1"/>
    <property type="molecule type" value="Genomic_DNA"/>
</dbReference>
<dbReference type="InterPro" id="IPR000504">
    <property type="entry name" value="RRM_dom"/>
</dbReference>
<keyword evidence="6" id="KW-1185">Reference proteome</keyword>
<dbReference type="InterPro" id="IPR032710">
    <property type="entry name" value="NTF2-like_dom_sf"/>
</dbReference>
<dbReference type="Pfam" id="PF02136">
    <property type="entry name" value="NTF2"/>
    <property type="match status" value="1"/>
</dbReference>
<protein>
    <submittedName>
        <fullName evidence="5">Putative nucleotide-binding alpha-beta plait domain, NTF2-like domain protein</fullName>
    </submittedName>
    <submittedName>
        <fullName evidence="4">Ras GTPase-activating protein-binding protein</fullName>
    </submittedName>
</protein>
<reference evidence="4" key="3">
    <citation type="submission" date="2020-06" db="EMBL/GenBank/DDBJ databases">
        <title>Helianthus annuus Genome sequencing and assembly Release 2.</title>
        <authorList>
            <person name="Gouzy J."/>
            <person name="Langlade N."/>
            <person name="Munos S."/>
        </authorList>
    </citation>
    <scope>NUCLEOTIDE SEQUENCE</scope>
    <source>
        <tissue evidence="4">Leaves</tissue>
    </source>
</reference>
<dbReference type="AlphaFoldDB" id="A0A251SM20"/>
<organism evidence="5 6">
    <name type="scientific">Helianthus annuus</name>
    <name type="common">Common sunflower</name>
    <dbReference type="NCBI Taxonomy" id="4232"/>
    <lineage>
        <taxon>Eukaryota</taxon>
        <taxon>Viridiplantae</taxon>
        <taxon>Streptophyta</taxon>
        <taxon>Embryophyta</taxon>
        <taxon>Tracheophyta</taxon>
        <taxon>Spermatophyta</taxon>
        <taxon>Magnoliopsida</taxon>
        <taxon>eudicotyledons</taxon>
        <taxon>Gunneridae</taxon>
        <taxon>Pentapetalae</taxon>
        <taxon>asterids</taxon>
        <taxon>campanulids</taxon>
        <taxon>Asterales</taxon>
        <taxon>Asteraceae</taxon>
        <taxon>Asteroideae</taxon>
        <taxon>Heliantheae alliance</taxon>
        <taxon>Heliantheae</taxon>
        <taxon>Helianthus</taxon>
    </lineage>
</organism>
<dbReference type="Gramene" id="mRNA:HanXRQr2_Chr11g0485511">
    <property type="protein sequence ID" value="mRNA:HanXRQr2_Chr11g0485511"/>
    <property type="gene ID" value="HanXRQr2_Chr11g0485511"/>
</dbReference>